<dbReference type="Pfam" id="PF01145">
    <property type="entry name" value="Band_7"/>
    <property type="match status" value="1"/>
</dbReference>
<name>A0A0M0J5Z0_9EUKA</name>
<organism evidence="2 3">
    <name type="scientific">Chrysochromulina tobinii</name>
    <dbReference type="NCBI Taxonomy" id="1460289"/>
    <lineage>
        <taxon>Eukaryota</taxon>
        <taxon>Haptista</taxon>
        <taxon>Haptophyta</taxon>
        <taxon>Prymnesiophyceae</taxon>
        <taxon>Prymnesiales</taxon>
        <taxon>Chrysochromulinaceae</taxon>
        <taxon>Chrysochromulina</taxon>
    </lineage>
</organism>
<evidence type="ECO:0000313" key="2">
    <source>
        <dbReference type="EMBL" id="KOO21638.1"/>
    </source>
</evidence>
<feature type="domain" description="Band 7" evidence="1">
    <location>
        <begin position="19"/>
        <end position="134"/>
    </location>
</feature>
<dbReference type="AlphaFoldDB" id="A0A0M0J5Z0"/>
<protein>
    <submittedName>
        <fullName evidence="2">Hypersensitive-induced response protein</fullName>
    </submittedName>
</protein>
<comment type="caution">
    <text evidence="2">The sequence shown here is derived from an EMBL/GenBank/DDBJ whole genome shotgun (WGS) entry which is preliminary data.</text>
</comment>
<dbReference type="PROSITE" id="PS51257">
    <property type="entry name" value="PROKAR_LIPOPROTEIN"/>
    <property type="match status" value="1"/>
</dbReference>
<evidence type="ECO:0000313" key="3">
    <source>
        <dbReference type="Proteomes" id="UP000037460"/>
    </source>
</evidence>
<dbReference type="InterPro" id="IPR050710">
    <property type="entry name" value="Band7/mec-2_domain"/>
</dbReference>
<dbReference type="PANTHER" id="PTHR43327">
    <property type="entry name" value="STOMATIN-LIKE PROTEIN 2, MITOCHONDRIAL"/>
    <property type="match status" value="1"/>
</dbReference>
<gene>
    <name evidence="2" type="ORF">Ctob_000959</name>
</gene>
<dbReference type="Proteomes" id="UP000037460">
    <property type="component" value="Unassembled WGS sequence"/>
</dbReference>
<dbReference type="Gene3D" id="3.30.479.30">
    <property type="entry name" value="Band 7 domain"/>
    <property type="match status" value="1"/>
</dbReference>
<accession>A0A0M0J5Z0</accession>
<evidence type="ECO:0000259" key="1">
    <source>
        <dbReference type="Pfam" id="PF01145"/>
    </source>
</evidence>
<keyword evidence="3" id="KW-1185">Reference proteome</keyword>
<dbReference type="OrthoDB" id="434619at2759"/>
<dbReference type="EMBL" id="JWZX01003346">
    <property type="protein sequence ID" value="KOO21638.1"/>
    <property type="molecule type" value="Genomic_DNA"/>
</dbReference>
<sequence>MLRSSSSSASVSSGCLRTVFLTIRVAIQYQVIANDDAIKASYYRLTNPKQQVESYVYDVIRSTVPKINLDDVFTTKEEVAADILENLREAMKDFGYEILSTPITDIDPNREVKNAMNEINKQKRLRVAAEDEGEAGISRQRQAVMEGLRESCAAFHDEIKSIDPKTVLDLMVVTSYFDMMKDLGAHDKTSAVFMNHSPGALEDLAGAVSKGFMTGLPAAPGFAQPMGRR</sequence>
<dbReference type="InterPro" id="IPR036013">
    <property type="entry name" value="Band_7/SPFH_dom_sf"/>
</dbReference>
<dbReference type="InterPro" id="IPR001107">
    <property type="entry name" value="Band_7"/>
</dbReference>
<dbReference type="PANTHER" id="PTHR43327:SF10">
    <property type="entry name" value="STOMATIN-LIKE PROTEIN 2, MITOCHONDRIAL"/>
    <property type="match status" value="1"/>
</dbReference>
<proteinExistence type="predicted"/>
<dbReference type="SUPFAM" id="SSF117892">
    <property type="entry name" value="Band 7/SPFH domain"/>
    <property type="match status" value="1"/>
</dbReference>
<reference evidence="3" key="1">
    <citation type="journal article" date="2015" name="PLoS Genet.">
        <title>Genome Sequence and Transcriptome Analyses of Chrysochromulina tobin: Metabolic Tools for Enhanced Algal Fitness in the Prominent Order Prymnesiales (Haptophyceae).</title>
        <authorList>
            <person name="Hovde B.T."/>
            <person name="Deodato C.R."/>
            <person name="Hunsperger H.M."/>
            <person name="Ryken S.A."/>
            <person name="Yost W."/>
            <person name="Jha R.K."/>
            <person name="Patterson J."/>
            <person name="Monnat R.J. Jr."/>
            <person name="Barlow S.B."/>
            <person name="Starkenburg S.R."/>
            <person name="Cattolico R.A."/>
        </authorList>
    </citation>
    <scope>NUCLEOTIDE SEQUENCE</scope>
    <source>
        <strain evidence="3">CCMP291</strain>
    </source>
</reference>